<evidence type="ECO:0000313" key="2">
    <source>
        <dbReference type="Proteomes" id="UP001153954"/>
    </source>
</evidence>
<name>A0AAU9V2N9_EUPED</name>
<gene>
    <name evidence="1" type="ORF">EEDITHA_LOCUS20005</name>
</gene>
<organism evidence="1 2">
    <name type="scientific">Euphydryas editha</name>
    <name type="common">Edith's checkerspot</name>
    <dbReference type="NCBI Taxonomy" id="104508"/>
    <lineage>
        <taxon>Eukaryota</taxon>
        <taxon>Metazoa</taxon>
        <taxon>Ecdysozoa</taxon>
        <taxon>Arthropoda</taxon>
        <taxon>Hexapoda</taxon>
        <taxon>Insecta</taxon>
        <taxon>Pterygota</taxon>
        <taxon>Neoptera</taxon>
        <taxon>Endopterygota</taxon>
        <taxon>Lepidoptera</taxon>
        <taxon>Glossata</taxon>
        <taxon>Ditrysia</taxon>
        <taxon>Papilionoidea</taxon>
        <taxon>Nymphalidae</taxon>
        <taxon>Nymphalinae</taxon>
        <taxon>Euphydryas</taxon>
    </lineage>
</organism>
<evidence type="ECO:0000313" key="1">
    <source>
        <dbReference type="EMBL" id="CAH2105794.1"/>
    </source>
</evidence>
<accession>A0AAU9V2N9</accession>
<dbReference type="AlphaFoldDB" id="A0AAU9V2N9"/>
<proteinExistence type="predicted"/>
<keyword evidence="2" id="KW-1185">Reference proteome</keyword>
<comment type="caution">
    <text evidence="1">The sequence shown here is derived from an EMBL/GenBank/DDBJ whole genome shotgun (WGS) entry which is preliminary data.</text>
</comment>
<dbReference type="EMBL" id="CAKOGL010000028">
    <property type="protein sequence ID" value="CAH2105794.1"/>
    <property type="molecule type" value="Genomic_DNA"/>
</dbReference>
<protein>
    <submittedName>
        <fullName evidence="1">Uncharacterized protein</fullName>
    </submittedName>
</protein>
<reference evidence="1" key="1">
    <citation type="submission" date="2022-03" db="EMBL/GenBank/DDBJ databases">
        <authorList>
            <person name="Tunstrom K."/>
        </authorList>
    </citation>
    <scope>NUCLEOTIDE SEQUENCE</scope>
</reference>
<sequence>MFHLYDDIYTQCFETSMPNQRYMADNLHSYVNAFSKTTVGYSPQFTANRKFFANMINTLAFKKMLTKDIKSLHQNILEKIQFCDQSVLTQDVLKQFYDREVDQTKL</sequence>
<dbReference type="Proteomes" id="UP001153954">
    <property type="component" value="Unassembled WGS sequence"/>
</dbReference>